<name>A0ABS9YJH3_9ACTN</name>
<keyword evidence="3" id="KW-1185">Reference proteome</keyword>
<feature type="compositionally biased region" description="Basic and acidic residues" evidence="1">
    <location>
        <begin position="177"/>
        <end position="189"/>
    </location>
</feature>
<reference evidence="2" key="1">
    <citation type="submission" date="2022-03" db="EMBL/GenBank/DDBJ databases">
        <title>Streptomyces 7R015 and 7R016 isolated from Barleria lupulina in Thailand.</title>
        <authorList>
            <person name="Kanchanasin P."/>
            <person name="Phongsopitanun W."/>
            <person name="Tanasupawat S."/>
        </authorList>
    </citation>
    <scope>NUCLEOTIDE SEQUENCE</scope>
    <source>
        <strain evidence="2">7R015</strain>
    </source>
</reference>
<comment type="caution">
    <text evidence="2">The sequence shown here is derived from an EMBL/GenBank/DDBJ whole genome shotgun (WGS) entry which is preliminary data.</text>
</comment>
<evidence type="ECO:0000313" key="3">
    <source>
        <dbReference type="Proteomes" id="UP001165269"/>
    </source>
</evidence>
<accession>A0ABS9YJH3</accession>
<sequence>MDTAHDVYIPEGTFGVLDAGEIPVQTADWSNGLAVPMIQGALVVTGIHTGMVRATATALAGPPTAPTDACWEEIVEVSVHATTGLLRVESLEHGPVETLPPLSPAGQGWYRLRVHARGRSVLPDKVSTEPVEDYLLVTWPAPRSGADIIRGSDRIGHALAHAPGMPQPQTPAPARSAEQETLRRRLLRE</sequence>
<gene>
    <name evidence="2" type="ORF">MQP27_37225</name>
</gene>
<dbReference type="RefSeq" id="WP_242773637.1">
    <property type="nucleotide sequence ID" value="NZ_JALDAY010000013.1"/>
</dbReference>
<evidence type="ECO:0000256" key="1">
    <source>
        <dbReference type="SAM" id="MobiDB-lite"/>
    </source>
</evidence>
<dbReference type="Proteomes" id="UP001165269">
    <property type="component" value="Unassembled WGS sequence"/>
</dbReference>
<organism evidence="2 3">
    <name type="scientific">Streptomyces cylindrosporus</name>
    <dbReference type="NCBI Taxonomy" id="2927583"/>
    <lineage>
        <taxon>Bacteria</taxon>
        <taxon>Bacillati</taxon>
        <taxon>Actinomycetota</taxon>
        <taxon>Actinomycetes</taxon>
        <taxon>Kitasatosporales</taxon>
        <taxon>Streptomycetaceae</taxon>
        <taxon>Streptomyces</taxon>
    </lineage>
</organism>
<evidence type="ECO:0000313" key="2">
    <source>
        <dbReference type="EMBL" id="MCI3276730.1"/>
    </source>
</evidence>
<proteinExistence type="predicted"/>
<protein>
    <submittedName>
        <fullName evidence="2">Uncharacterized protein</fullName>
    </submittedName>
</protein>
<dbReference type="EMBL" id="JALDAY010000013">
    <property type="protein sequence ID" value="MCI3276730.1"/>
    <property type="molecule type" value="Genomic_DNA"/>
</dbReference>
<feature type="region of interest" description="Disordered" evidence="1">
    <location>
        <begin position="158"/>
        <end position="189"/>
    </location>
</feature>